<dbReference type="PATRIC" id="fig|1423751.3.peg.324"/>
<evidence type="ECO:0000313" key="3">
    <source>
        <dbReference type="EMBL" id="KRN12833.1"/>
    </source>
</evidence>
<gene>
    <name evidence="2" type="ORF">BN52_02270</name>
    <name evidence="3" type="ORF">FC38_GL000308</name>
</gene>
<evidence type="ECO:0000313" key="5">
    <source>
        <dbReference type="Proteomes" id="UP000051521"/>
    </source>
</evidence>
<dbReference type="EMBL" id="CAKC01000048">
    <property type="protein sequence ID" value="CCI87077.1"/>
    <property type="molecule type" value="Genomic_DNA"/>
</dbReference>
<dbReference type="NCBIfam" id="NF006505">
    <property type="entry name" value="PRK08939.1"/>
    <property type="match status" value="1"/>
</dbReference>
<dbReference type="InterPro" id="IPR002611">
    <property type="entry name" value="IstB_ATP-bd"/>
</dbReference>
<sequence>MGMQSIGEVINKIVKKRKLGDFEQLKTTMLKNPQIHAFIDTHKTELSQAMIDNSLSNLYEYYVQLTEPDKVMVGYRPELFINGKVIDVRYRPTEEKILSDQQLASRRNLRLLDLPERLRQVKLADLEKSQDRQQALLEIGNFLKNYTQNHQKGLYLSGDFGVGKTFMLAAVANYLANHGAKVIFLHVPTFVASLGQHINDNTLGAELDRLAKCDILILDDIGAETLSQWSRDDVLGVVLQGRMDNNLTTFFSSNFAMDQLEQHFAETKNASDPVKAARIMQRVRFLAKEIVVGGPNKRNFAN</sequence>
<proteinExistence type="predicted"/>
<evidence type="ECO:0000313" key="4">
    <source>
        <dbReference type="Proteomes" id="UP000009326"/>
    </source>
</evidence>
<dbReference type="InterPro" id="IPR003593">
    <property type="entry name" value="AAA+_ATPase"/>
</dbReference>
<evidence type="ECO:0000313" key="2">
    <source>
        <dbReference type="EMBL" id="CCI87077.1"/>
    </source>
</evidence>
<dbReference type="EMBL" id="AYZO01000011">
    <property type="protein sequence ID" value="KRN12833.1"/>
    <property type="molecule type" value="Genomic_DNA"/>
</dbReference>
<feature type="domain" description="AAA+ ATPase" evidence="1">
    <location>
        <begin position="150"/>
        <end position="261"/>
    </location>
</feature>
<dbReference type="CDD" id="cd00009">
    <property type="entry name" value="AAA"/>
    <property type="match status" value="1"/>
</dbReference>
<dbReference type="Proteomes" id="UP000051521">
    <property type="component" value="Unassembled WGS sequence"/>
</dbReference>
<dbReference type="PANTHER" id="PTHR30050">
    <property type="entry name" value="CHROMOSOMAL REPLICATION INITIATOR PROTEIN DNAA"/>
    <property type="match status" value="1"/>
</dbReference>
<accession>I7J2T8</accession>
<keyword evidence="5" id="KW-1185">Reference proteome</keyword>
<dbReference type="GO" id="GO:0006260">
    <property type="term" value="P:DNA replication"/>
    <property type="evidence" value="ECO:0007669"/>
    <property type="project" value="TreeGrafter"/>
</dbReference>
<evidence type="ECO:0000259" key="1">
    <source>
        <dbReference type="SMART" id="SM00382"/>
    </source>
</evidence>
<comment type="caution">
    <text evidence="2">The sequence shown here is derived from an EMBL/GenBank/DDBJ whole genome shotgun (WGS) entry which is preliminary data.</text>
</comment>
<dbReference type="PANTHER" id="PTHR30050:SF8">
    <property type="entry name" value="PRIMOSOMAL PROTEIN DNAI"/>
    <property type="match status" value="1"/>
</dbReference>
<name>I7J2T8_9LACO</name>
<dbReference type="InterPro" id="IPR009928">
    <property type="entry name" value="DnaI_N"/>
</dbReference>
<dbReference type="Pfam" id="PF01695">
    <property type="entry name" value="IstB_IS21"/>
    <property type="match status" value="1"/>
</dbReference>
<dbReference type="Pfam" id="PF07319">
    <property type="entry name" value="DnaI_N"/>
    <property type="match status" value="1"/>
</dbReference>
<reference evidence="2 4" key="1">
    <citation type="submission" date="2012-06" db="EMBL/GenBank/DDBJ databases">
        <title>Draft genome sequence of Lactobacillus gigeriorum CRBIP 24.85T, isolated from chicken crop.</title>
        <authorList>
            <person name="Cousin S."/>
            <person name="Ma L."/>
            <person name="Creno S."/>
            <person name="Clermont D."/>
            <person name="Loux V."/>
            <person name="Bizet C."/>
            <person name="Bouchier C."/>
        </authorList>
    </citation>
    <scope>NUCLEOTIDE SEQUENCE [LARGE SCALE GENOMIC DNA]</scope>
    <source>
        <strain evidence="4">CRBIP 24.85T</strain>
        <strain evidence="2">Type strain: CRBIP 24.85</strain>
    </source>
</reference>
<dbReference type="GO" id="GO:0005524">
    <property type="term" value="F:ATP binding"/>
    <property type="evidence" value="ECO:0007669"/>
    <property type="project" value="InterPro"/>
</dbReference>
<dbReference type="SUPFAM" id="SSF52540">
    <property type="entry name" value="P-loop containing nucleoside triphosphate hydrolases"/>
    <property type="match status" value="1"/>
</dbReference>
<reference evidence="3 5" key="2">
    <citation type="journal article" date="2015" name="Genome Announc.">
        <title>Expanding the biotechnology potential of lactobacilli through comparative genomics of 213 strains and associated genera.</title>
        <authorList>
            <person name="Sun Z."/>
            <person name="Harris H.M."/>
            <person name="McCann A."/>
            <person name="Guo C."/>
            <person name="Argimon S."/>
            <person name="Zhang W."/>
            <person name="Yang X."/>
            <person name="Jeffery I.B."/>
            <person name="Cooney J.C."/>
            <person name="Kagawa T.F."/>
            <person name="Liu W."/>
            <person name="Song Y."/>
            <person name="Salvetti E."/>
            <person name="Wrobel A."/>
            <person name="Rasinkangas P."/>
            <person name="Parkhill J."/>
            <person name="Rea M.C."/>
            <person name="O'Sullivan O."/>
            <person name="Ritari J."/>
            <person name="Douillard F.P."/>
            <person name="Paul Ross R."/>
            <person name="Yang R."/>
            <person name="Briner A.E."/>
            <person name="Felis G.E."/>
            <person name="de Vos W.M."/>
            <person name="Barrangou R."/>
            <person name="Klaenhammer T.R."/>
            <person name="Caufield P.W."/>
            <person name="Cui Y."/>
            <person name="Zhang H."/>
            <person name="O'Toole P.W."/>
        </authorList>
    </citation>
    <scope>NUCLEOTIDE SEQUENCE [LARGE SCALE GENOMIC DNA]</scope>
    <source>
        <strain evidence="3 5">DSM 23908</strain>
    </source>
</reference>
<dbReference type="Gene3D" id="3.40.50.300">
    <property type="entry name" value="P-loop containing nucleotide triphosphate hydrolases"/>
    <property type="match status" value="1"/>
</dbReference>
<dbReference type="SMART" id="SM00382">
    <property type="entry name" value="AAA"/>
    <property type="match status" value="1"/>
</dbReference>
<dbReference type="STRING" id="1423751.FC38_GL000308"/>
<dbReference type="AlphaFoldDB" id="I7J2T8"/>
<dbReference type="Proteomes" id="UP000009326">
    <property type="component" value="Unassembled WGS sequence"/>
</dbReference>
<protein>
    <submittedName>
        <fullName evidence="2">Primosomal protein DnaI</fullName>
    </submittedName>
</protein>
<dbReference type="InterPro" id="IPR027417">
    <property type="entry name" value="P-loop_NTPase"/>
</dbReference>
<organism evidence="2 4">
    <name type="scientific">Lactobacillus gigeriorum DSM 23908 = CRBIP 24.85</name>
    <dbReference type="NCBI Taxonomy" id="1423751"/>
    <lineage>
        <taxon>Bacteria</taxon>
        <taxon>Bacillati</taxon>
        <taxon>Bacillota</taxon>
        <taxon>Bacilli</taxon>
        <taxon>Lactobacillales</taxon>
        <taxon>Lactobacillaceae</taxon>
        <taxon>Lactobacillus</taxon>
    </lineage>
</organism>